<dbReference type="SMART" id="SM00382">
    <property type="entry name" value="AAA"/>
    <property type="match status" value="2"/>
</dbReference>
<evidence type="ECO:0000256" key="9">
    <source>
        <dbReference type="PROSITE-ProRule" id="PRU01251"/>
    </source>
</evidence>
<dbReference type="Pfam" id="PF00004">
    <property type="entry name" value="AAA"/>
    <property type="match status" value="1"/>
</dbReference>
<dbReference type="Pfam" id="PF10431">
    <property type="entry name" value="ClpB_D2-small"/>
    <property type="match status" value="1"/>
</dbReference>
<dbReference type="Pfam" id="PF07724">
    <property type="entry name" value="AAA_2"/>
    <property type="match status" value="1"/>
</dbReference>
<keyword evidence="3 9" id="KW-0677">Repeat</keyword>
<dbReference type="PROSITE" id="PS00870">
    <property type="entry name" value="CLPAB_1"/>
    <property type="match status" value="1"/>
</dbReference>
<feature type="domain" description="Clp R" evidence="13">
    <location>
        <begin position="5"/>
        <end position="149"/>
    </location>
</feature>
<dbReference type="InterPro" id="IPR018368">
    <property type="entry name" value="ClpA/B_CS1"/>
</dbReference>
<dbReference type="RefSeq" id="WP_243537520.1">
    <property type="nucleotide sequence ID" value="NZ_CP093442.1"/>
</dbReference>
<evidence type="ECO:0000256" key="12">
    <source>
        <dbReference type="SAM" id="MobiDB-lite"/>
    </source>
</evidence>
<dbReference type="SMART" id="SM01086">
    <property type="entry name" value="ClpB_D2-small"/>
    <property type="match status" value="1"/>
</dbReference>
<dbReference type="PANTHER" id="PTHR11638:SF18">
    <property type="entry name" value="HEAT SHOCK PROTEIN 104"/>
    <property type="match status" value="1"/>
</dbReference>
<evidence type="ECO:0000259" key="13">
    <source>
        <dbReference type="PROSITE" id="PS51903"/>
    </source>
</evidence>
<dbReference type="EMBL" id="CP093442">
    <property type="protein sequence ID" value="UOF01171.1"/>
    <property type="molecule type" value="Genomic_DNA"/>
</dbReference>
<dbReference type="InterPro" id="IPR036628">
    <property type="entry name" value="Clp_N_dom_sf"/>
</dbReference>
<dbReference type="PRINTS" id="PR00300">
    <property type="entry name" value="CLPPROTEASEA"/>
</dbReference>
<keyword evidence="11" id="KW-0346">Stress response</keyword>
<dbReference type="InterPro" id="IPR019489">
    <property type="entry name" value="Clp_ATPase_C"/>
</dbReference>
<reference evidence="14" key="1">
    <citation type="submission" date="2022-03" db="EMBL/GenBank/DDBJ databases">
        <title>Genome Identification and Characterization of new species Bdellovibrio reynosense LBG001 sp. nov. from a Mexico soil sample.</title>
        <authorList>
            <person name="Camilli A."/>
            <person name="Ajao Y."/>
            <person name="Guo X."/>
        </authorList>
    </citation>
    <scope>NUCLEOTIDE SEQUENCE</scope>
    <source>
        <strain evidence="14">LBG001</strain>
    </source>
</reference>
<name>A0ABY4CBX4_9BACT</name>
<accession>A0ABY4CBX4</accession>
<evidence type="ECO:0000313" key="15">
    <source>
        <dbReference type="Proteomes" id="UP000830116"/>
    </source>
</evidence>
<dbReference type="InterPro" id="IPR050130">
    <property type="entry name" value="ClpA_ClpB"/>
</dbReference>
<dbReference type="InterPro" id="IPR001270">
    <property type="entry name" value="ClpA/B"/>
</dbReference>
<dbReference type="PANTHER" id="PTHR11638">
    <property type="entry name" value="ATP-DEPENDENT CLP PROTEASE"/>
    <property type="match status" value="1"/>
</dbReference>
<feature type="region of interest" description="Disordered" evidence="12">
    <location>
        <begin position="515"/>
        <end position="538"/>
    </location>
</feature>
<dbReference type="InterPro" id="IPR003593">
    <property type="entry name" value="AAA+_ATPase"/>
</dbReference>
<dbReference type="SUPFAM" id="SSF81923">
    <property type="entry name" value="Double Clp-N motif"/>
    <property type="match status" value="1"/>
</dbReference>
<dbReference type="Proteomes" id="UP000830116">
    <property type="component" value="Chromosome"/>
</dbReference>
<dbReference type="InterPro" id="IPR041546">
    <property type="entry name" value="ClpA/ClpB_AAA_lid"/>
</dbReference>
<keyword evidence="5 10" id="KW-0067">ATP-binding</keyword>
<comment type="subunit">
    <text evidence="8">Homohexamer. The oligomerization is ATP-dependent.</text>
</comment>
<keyword evidence="7 10" id="KW-0143">Chaperone</keyword>
<feature type="compositionally biased region" description="Basic and acidic residues" evidence="12">
    <location>
        <begin position="1"/>
        <end position="13"/>
    </location>
</feature>
<dbReference type="Pfam" id="PF02861">
    <property type="entry name" value="Clp_N"/>
    <property type="match status" value="1"/>
</dbReference>
<organism evidence="14 15">
    <name type="scientific">Bdellovibrio reynosensis</name>
    <dbReference type="NCBI Taxonomy" id="2835041"/>
    <lineage>
        <taxon>Bacteria</taxon>
        <taxon>Pseudomonadati</taxon>
        <taxon>Bdellovibrionota</taxon>
        <taxon>Bdellovibrionia</taxon>
        <taxon>Bdellovibrionales</taxon>
        <taxon>Pseudobdellovibrionaceae</taxon>
        <taxon>Bdellovibrio</taxon>
    </lineage>
</organism>
<keyword evidence="6" id="KW-0175">Coiled coil</keyword>
<keyword evidence="4 10" id="KW-0547">Nucleotide-binding</keyword>
<evidence type="ECO:0000256" key="4">
    <source>
        <dbReference type="ARBA" id="ARBA00022741"/>
    </source>
</evidence>
<dbReference type="InterPro" id="IPR017730">
    <property type="entry name" value="Chaperonin_ClpB"/>
</dbReference>
<dbReference type="Gene3D" id="3.40.50.300">
    <property type="entry name" value="P-loop containing nucleotide triphosphate hydrolases"/>
    <property type="match status" value="3"/>
</dbReference>
<evidence type="ECO:0000256" key="2">
    <source>
        <dbReference type="ARBA" id="ARBA00017574"/>
    </source>
</evidence>
<dbReference type="InterPro" id="IPR003959">
    <property type="entry name" value="ATPase_AAA_core"/>
</dbReference>
<dbReference type="SUPFAM" id="SSF52540">
    <property type="entry name" value="P-loop containing nucleoside triphosphate hydrolases"/>
    <property type="match status" value="2"/>
</dbReference>
<dbReference type="PROSITE" id="PS00871">
    <property type="entry name" value="CLPAB_2"/>
    <property type="match status" value="1"/>
</dbReference>
<comment type="subunit">
    <text evidence="11">Homohexamer; The oligomerization is ATP-dependent.</text>
</comment>
<proteinExistence type="inferred from homology"/>
<dbReference type="Pfam" id="PF17871">
    <property type="entry name" value="AAA_lid_9"/>
    <property type="match status" value="1"/>
</dbReference>
<dbReference type="PROSITE" id="PS51903">
    <property type="entry name" value="CLP_R"/>
    <property type="match status" value="1"/>
</dbReference>
<evidence type="ECO:0000256" key="6">
    <source>
        <dbReference type="ARBA" id="ARBA00023054"/>
    </source>
</evidence>
<dbReference type="CDD" id="cd19499">
    <property type="entry name" value="RecA-like_ClpB_Hsp104-like"/>
    <property type="match status" value="1"/>
</dbReference>
<dbReference type="Gene3D" id="1.10.1780.10">
    <property type="entry name" value="Clp, N-terminal domain"/>
    <property type="match status" value="1"/>
</dbReference>
<comment type="similarity">
    <text evidence="1 10">Belongs to the ClpA/ClpB family.</text>
</comment>
<keyword evidence="15" id="KW-1185">Reference proteome</keyword>
<protein>
    <recommendedName>
        <fullName evidence="2 11">Chaperone protein ClpB</fullName>
    </recommendedName>
</protein>
<dbReference type="Gene3D" id="1.10.8.60">
    <property type="match status" value="1"/>
</dbReference>
<comment type="function">
    <text evidence="11">Part of a stress-induced multi-chaperone system, it is involved in the recovery of the cell from heat-induced damage, in cooperation with DnaK, DnaJ and GrpE.</text>
</comment>
<comment type="subcellular location">
    <subcellularLocation>
        <location evidence="11">Cytoplasm</location>
    </subcellularLocation>
</comment>
<dbReference type="CDD" id="cd00009">
    <property type="entry name" value="AAA"/>
    <property type="match status" value="1"/>
</dbReference>
<evidence type="ECO:0000256" key="7">
    <source>
        <dbReference type="ARBA" id="ARBA00023186"/>
    </source>
</evidence>
<dbReference type="InterPro" id="IPR028299">
    <property type="entry name" value="ClpA/B_CS2"/>
</dbReference>
<evidence type="ECO:0000256" key="5">
    <source>
        <dbReference type="ARBA" id="ARBA00022840"/>
    </source>
</evidence>
<keyword evidence="11" id="KW-0963">Cytoplasm</keyword>
<dbReference type="NCBIfam" id="TIGR03346">
    <property type="entry name" value="chaperone_ClpB"/>
    <property type="match status" value="1"/>
</dbReference>
<evidence type="ECO:0000256" key="10">
    <source>
        <dbReference type="RuleBase" id="RU004432"/>
    </source>
</evidence>
<feature type="region of interest" description="Disordered" evidence="12">
    <location>
        <begin position="1"/>
        <end position="26"/>
    </location>
</feature>
<dbReference type="InterPro" id="IPR004176">
    <property type="entry name" value="Clp_R_N"/>
</dbReference>
<evidence type="ECO:0000256" key="3">
    <source>
        <dbReference type="ARBA" id="ARBA00022737"/>
    </source>
</evidence>
<evidence type="ECO:0000256" key="1">
    <source>
        <dbReference type="ARBA" id="ARBA00008675"/>
    </source>
</evidence>
<evidence type="ECO:0000313" key="14">
    <source>
        <dbReference type="EMBL" id="UOF01171.1"/>
    </source>
</evidence>
<evidence type="ECO:0000256" key="8">
    <source>
        <dbReference type="ARBA" id="ARBA00026057"/>
    </source>
</evidence>
<sequence length="861" mass="96811">MGNDIEKMTRKSQEAMQAAAKFAERKGSPSVEPEHVLLELVQQEEGIVPRILDKMKVPQAQFLADLRARVDKFPQVTGDNQKLFASPRLEKVFKLAEDEVQQWGDSFISTEHFFMAMVKSNDSELGAIFKKYKISADSVKLALEEIRGSQKVTDEDPENKYEVLNKYGRDLTALAAEGKLDPVIGRDEEIRRVMQVLSRRTKNNPVLIGEPGVGKTAIAEGMALRIIKHDVPDNLVNKKLISLDMGALIAGAKYRGEFEDRLKAVIKEVINSDGKVILFIDELHTLIGAGKTEGAMDAGQLLKPALARGELHCIGATTLDEYRKYIEKDAALERRFQQVMVEEPSVDDAITILRGLKEKYEVHHGVRITDAALVSAVKLSHRYITNRFLPDKAIDLIDEAASKLGIEARSVPEEIDQIERQMMQLRIEKEALKKEKDESSQERLTVIEKELGELNAKNQLLREQWEFEKGGIDQIKRLKSDIEDLKLAISRAERDGDLGKAAELKYGKLPESERKLKQLEERSKEQKSTEENRMLKEEVGPEDVAEVVAKWTRIPVSKMLESESQKLLNMEDALKKRVVGQDHALTTVADAIRRARAEISDPNRPIGTFMFLGPTGVGKTETVKALAEFLFDDDHAVVRIDMSEYMEKHSVSRLIGAPPGYVGYEEGGQLTEAVRRRPYSVVLLDEVEKAHNDVFNILLQVLDDGRLTDGQGRTVDFKNTVLIMTSNVGSVSILDANMSEEEKREAVQDALKERFRPEFLNRIDEVVMFNSLKEDQITGIVKVQIEQVLQRLKAKKIAIEFADSAVEFLAKKGYDPIYGARPLKRVIQTELLNPLSKEIISGKIKAGDLISVRAEGGRLVF</sequence>
<gene>
    <name evidence="11 14" type="primary">clpB</name>
    <name evidence="14" type="ORF">MNR06_15840</name>
</gene>
<dbReference type="InterPro" id="IPR027417">
    <property type="entry name" value="P-loop_NTPase"/>
</dbReference>
<evidence type="ECO:0000256" key="11">
    <source>
        <dbReference type="RuleBase" id="RU362034"/>
    </source>
</evidence>